<accession>M0NMI8</accession>
<dbReference type="OrthoDB" id="100846at2157"/>
<evidence type="ECO:0000313" key="2">
    <source>
        <dbReference type="EMBL" id="EMA58379.1"/>
    </source>
</evidence>
<evidence type="ECO:0000313" key="3">
    <source>
        <dbReference type="Proteomes" id="UP000011650"/>
    </source>
</evidence>
<dbReference type="PATRIC" id="fig|1227482.3.peg.2646"/>
<dbReference type="AlphaFoldDB" id="M0NMI8"/>
<dbReference type="EMBL" id="AOJG01000037">
    <property type="protein sequence ID" value="EMA58379.1"/>
    <property type="molecule type" value="Genomic_DNA"/>
</dbReference>
<dbReference type="STRING" id="1227482.C469_13090"/>
<dbReference type="Proteomes" id="UP000011650">
    <property type="component" value="Unassembled WGS sequence"/>
</dbReference>
<feature type="compositionally biased region" description="Basic and acidic residues" evidence="1">
    <location>
        <begin position="295"/>
        <end position="305"/>
    </location>
</feature>
<sequence length="305" mass="34966">MDLGELISKGIRNPTQIPTWLYFRLQGVYDEFVFTPRQSRHLFDEDWDVAVILDACRYDLAADRISSHSIGFGKPEKVTSVSSWSPDWIRRTFGSAPEDLLEETAYITGNVFTNELPKSQLGDVDRVWQYGWDEELETVPPRPITDRAITAIREGEFDRYVVHYMQPHLPPIGKHADRFTGFSPQEGEPGEEREEAEWAAVKSGAIAPDTAREAYRENLDPVLDDLELLLDNIDAREVVVTADHGNYLGEKGRWGHPRDHIHPAVREVPWWKTTATDSDTYTPESYDTEEEETDRDEKLEALGYL</sequence>
<keyword evidence="3" id="KW-1185">Reference proteome</keyword>
<feature type="region of interest" description="Disordered" evidence="1">
    <location>
        <begin position="276"/>
        <end position="305"/>
    </location>
</feature>
<dbReference type="SUPFAM" id="SSF53649">
    <property type="entry name" value="Alkaline phosphatase-like"/>
    <property type="match status" value="1"/>
</dbReference>
<gene>
    <name evidence="2" type="ORF">C469_13090</name>
</gene>
<comment type="caution">
    <text evidence="2">The sequence shown here is derived from an EMBL/GenBank/DDBJ whole genome shotgun (WGS) entry which is preliminary data.</text>
</comment>
<evidence type="ECO:0000256" key="1">
    <source>
        <dbReference type="SAM" id="MobiDB-lite"/>
    </source>
</evidence>
<protein>
    <recommendedName>
        <fullName evidence="4">Sulfatase N-terminal domain-containing protein</fullName>
    </recommendedName>
</protein>
<dbReference type="InterPro" id="IPR017850">
    <property type="entry name" value="Alkaline_phosphatase_core_sf"/>
</dbReference>
<dbReference type="RefSeq" id="WP_008007283.1">
    <property type="nucleotide sequence ID" value="NZ_AOJG01000037.1"/>
</dbReference>
<name>M0NMI8_9EURY</name>
<proteinExistence type="predicted"/>
<organism evidence="2 3">
    <name type="scientific">Halorubrum lipolyticum DSM 21995</name>
    <dbReference type="NCBI Taxonomy" id="1227482"/>
    <lineage>
        <taxon>Archaea</taxon>
        <taxon>Methanobacteriati</taxon>
        <taxon>Methanobacteriota</taxon>
        <taxon>Stenosarchaea group</taxon>
        <taxon>Halobacteria</taxon>
        <taxon>Halobacteriales</taxon>
        <taxon>Haloferacaceae</taxon>
        <taxon>Halorubrum</taxon>
    </lineage>
</organism>
<reference evidence="2 3" key="1">
    <citation type="journal article" date="2014" name="PLoS Genet.">
        <title>Phylogenetically driven sequencing of extremely halophilic archaea reveals strategies for static and dynamic osmo-response.</title>
        <authorList>
            <person name="Becker E.A."/>
            <person name="Seitzer P.M."/>
            <person name="Tritt A."/>
            <person name="Larsen D."/>
            <person name="Krusor M."/>
            <person name="Yao A.I."/>
            <person name="Wu D."/>
            <person name="Madern D."/>
            <person name="Eisen J.A."/>
            <person name="Darling A.E."/>
            <person name="Facciotti M.T."/>
        </authorList>
    </citation>
    <scope>NUCLEOTIDE SEQUENCE [LARGE SCALE GENOMIC DNA]</scope>
    <source>
        <strain evidence="2 3">DSM 21995</strain>
    </source>
</reference>
<dbReference type="Gene3D" id="3.40.720.10">
    <property type="entry name" value="Alkaline Phosphatase, subunit A"/>
    <property type="match status" value="1"/>
</dbReference>
<evidence type="ECO:0008006" key="4">
    <source>
        <dbReference type="Google" id="ProtNLM"/>
    </source>
</evidence>